<proteinExistence type="predicted"/>
<keyword evidence="1" id="KW-0812">Transmembrane</keyword>
<reference evidence="2 3" key="1">
    <citation type="submission" date="2016-10" db="EMBL/GenBank/DDBJ databases">
        <authorList>
            <person name="de Groot N.N."/>
        </authorList>
    </citation>
    <scope>NUCLEOTIDE SEQUENCE [LARGE SCALE GENOMIC DNA]</scope>
    <source>
        <strain evidence="2 3">DSM 25186</strain>
    </source>
</reference>
<dbReference type="AlphaFoldDB" id="A0A1G9M5N1"/>
<sequence>MGLRNAIPATEGKLIFDLIKKHSLKTRVMALSLLRFLDIILAALLAGTSFGIWVGFNPAIFSASTYVEQQQNLVSSLNSLMIVLVIAATVITLLSAFLQLKNKPAFVALLLAAALFIACMVITRFGNVPVQTEILKWTVDTLPENWTDFRDKWWSFHIARTVVELVALVLITWTVVKNNPAQTK</sequence>
<organism evidence="2 3">
    <name type="scientific">Catalinimonas alkaloidigena</name>
    <dbReference type="NCBI Taxonomy" id="1075417"/>
    <lineage>
        <taxon>Bacteria</taxon>
        <taxon>Pseudomonadati</taxon>
        <taxon>Bacteroidota</taxon>
        <taxon>Cytophagia</taxon>
        <taxon>Cytophagales</taxon>
        <taxon>Catalimonadaceae</taxon>
        <taxon>Catalinimonas</taxon>
    </lineage>
</organism>
<keyword evidence="3" id="KW-1185">Reference proteome</keyword>
<feature type="transmembrane region" description="Helical" evidence="1">
    <location>
        <begin position="153"/>
        <end position="176"/>
    </location>
</feature>
<feature type="transmembrane region" description="Helical" evidence="1">
    <location>
        <begin position="33"/>
        <end position="56"/>
    </location>
</feature>
<feature type="transmembrane region" description="Helical" evidence="1">
    <location>
        <begin position="76"/>
        <end position="98"/>
    </location>
</feature>
<protein>
    <recommendedName>
        <fullName evidence="4">DUF1772 domain-containing protein</fullName>
    </recommendedName>
</protein>
<dbReference type="Pfam" id="PF08592">
    <property type="entry name" value="Anthrone_oxy"/>
    <property type="match status" value="1"/>
</dbReference>
<gene>
    <name evidence="2" type="ORF">SAMN05421823_107278</name>
</gene>
<dbReference type="EMBL" id="FNFO01000007">
    <property type="protein sequence ID" value="SDL69569.1"/>
    <property type="molecule type" value="Genomic_DNA"/>
</dbReference>
<keyword evidence="1" id="KW-0472">Membrane</keyword>
<dbReference type="OrthoDB" id="1453741at2"/>
<accession>A0A1G9M5N1</accession>
<evidence type="ECO:0008006" key="4">
    <source>
        <dbReference type="Google" id="ProtNLM"/>
    </source>
</evidence>
<evidence type="ECO:0000313" key="3">
    <source>
        <dbReference type="Proteomes" id="UP000198510"/>
    </source>
</evidence>
<feature type="transmembrane region" description="Helical" evidence="1">
    <location>
        <begin position="105"/>
        <end position="126"/>
    </location>
</feature>
<keyword evidence="1" id="KW-1133">Transmembrane helix</keyword>
<evidence type="ECO:0000256" key="1">
    <source>
        <dbReference type="SAM" id="Phobius"/>
    </source>
</evidence>
<dbReference type="InterPro" id="IPR013901">
    <property type="entry name" value="Anthrone_oxy"/>
</dbReference>
<evidence type="ECO:0000313" key="2">
    <source>
        <dbReference type="EMBL" id="SDL69569.1"/>
    </source>
</evidence>
<dbReference type="Proteomes" id="UP000198510">
    <property type="component" value="Unassembled WGS sequence"/>
</dbReference>
<name>A0A1G9M5N1_9BACT</name>